<accession>A0A7G1KML9</accession>
<dbReference type="InterPro" id="IPR036388">
    <property type="entry name" value="WH-like_DNA-bd_sf"/>
</dbReference>
<dbReference type="Gene3D" id="1.10.10.10">
    <property type="entry name" value="Winged helix-like DNA-binding domain superfamily/Winged helix DNA-binding domain"/>
    <property type="match status" value="1"/>
</dbReference>
<dbReference type="KEGG" id="nwl:NWFMUON74_40820"/>
<dbReference type="Proteomes" id="UP000516173">
    <property type="component" value="Chromosome"/>
</dbReference>
<evidence type="ECO:0000313" key="1">
    <source>
        <dbReference type="EMBL" id="BCK56310.1"/>
    </source>
</evidence>
<organism evidence="1 2">
    <name type="scientific">Nocardia wallacei</name>
    <dbReference type="NCBI Taxonomy" id="480035"/>
    <lineage>
        <taxon>Bacteria</taxon>
        <taxon>Bacillati</taxon>
        <taxon>Actinomycetota</taxon>
        <taxon>Actinomycetes</taxon>
        <taxon>Mycobacteriales</taxon>
        <taxon>Nocardiaceae</taxon>
        <taxon>Nocardia</taxon>
    </lineage>
</organism>
<proteinExistence type="predicted"/>
<keyword evidence="2" id="KW-1185">Reference proteome</keyword>
<name>A0A7G1KML9_9NOCA</name>
<protein>
    <submittedName>
        <fullName evidence="1">Uncharacterized protein</fullName>
    </submittedName>
</protein>
<dbReference type="EMBL" id="AP023396">
    <property type="protein sequence ID" value="BCK56310.1"/>
    <property type="molecule type" value="Genomic_DNA"/>
</dbReference>
<sequence length="51" mass="5169">MRVGVLGPLEVECGARIVAIGGARMRAVLIRLALGAGTVVPVAALCESPVR</sequence>
<dbReference type="AlphaFoldDB" id="A0A7G1KML9"/>
<reference evidence="1 2" key="1">
    <citation type="submission" date="2020-08" db="EMBL/GenBank/DDBJ databases">
        <title>Genome Sequencing of Nocardia wallacei strain FMUON74 and assembly.</title>
        <authorList>
            <person name="Toyokawa M."/>
            <person name="Uesaka K."/>
        </authorList>
    </citation>
    <scope>NUCLEOTIDE SEQUENCE [LARGE SCALE GENOMIC DNA]</scope>
    <source>
        <strain evidence="1 2">FMUON74</strain>
    </source>
</reference>
<evidence type="ECO:0000313" key="2">
    <source>
        <dbReference type="Proteomes" id="UP000516173"/>
    </source>
</evidence>
<gene>
    <name evidence="1" type="ORF">NWFMUON74_40820</name>
</gene>